<proteinExistence type="predicted"/>
<evidence type="ECO:0000256" key="1">
    <source>
        <dbReference type="ARBA" id="ARBA00023122"/>
    </source>
</evidence>
<evidence type="ECO:0000256" key="2">
    <source>
        <dbReference type="PROSITE-ProRule" id="PRU00703"/>
    </source>
</evidence>
<accession>A0A4R2HHM9</accession>
<reference evidence="4 5" key="1">
    <citation type="journal article" date="2015" name="Stand. Genomic Sci.">
        <title>Genomic Encyclopedia of Bacterial and Archaeal Type Strains, Phase III: the genomes of soil and plant-associated and newly described type strains.</title>
        <authorList>
            <person name="Whitman W.B."/>
            <person name="Woyke T."/>
            <person name="Klenk H.P."/>
            <person name="Zhou Y."/>
            <person name="Lilburn T.G."/>
            <person name="Beck B.J."/>
            <person name="De Vos P."/>
            <person name="Vandamme P."/>
            <person name="Eisen J.A."/>
            <person name="Garrity G."/>
            <person name="Hugenholtz P."/>
            <person name="Kyrpides N.C."/>
        </authorList>
    </citation>
    <scope>NUCLEOTIDE SEQUENCE [LARGE SCALE GENOMIC DNA]</scope>
    <source>
        <strain evidence="4 5">VKM Ac-2572</strain>
    </source>
</reference>
<dbReference type="RefSeq" id="WP_158441218.1">
    <property type="nucleotide sequence ID" value="NZ_SLWN01000007.1"/>
</dbReference>
<dbReference type="PANTHER" id="PTHR43080:SF29">
    <property type="entry name" value="OS02G0818000 PROTEIN"/>
    <property type="match status" value="1"/>
</dbReference>
<dbReference type="InterPro" id="IPR046342">
    <property type="entry name" value="CBS_dom_sf"/>
</dbReference>
<dbReference type="Pfam" id="PF04972">
    <property type="entry name" value="BON"/>
    <property type="match status" value="1"/>
</dbReference>
<comment type="caution">
    <text evidence="4">The sequence shown here is derived from an EMBL/GenBank/DDBJ whole genome shotgun (WGS) entry which is preliminary data.</text>
</comment>
<name>A0A4R2HHM9_9ACTN</name>
<sequence>MDRTAVAVRRETAFKDVVCALLAADAGAVPVVDDEERPVGIVASDALLTNLEFHGGHDPRPILGGAKARARWRQSAARTAGELMIGPPTTVYGDTRVGRAAARLAESSQPLLCVVDRAMRLIGILTPHDLLSAYQRSDDSIEAEVHVLIDCPPDTVTVRVDHGVVTLTGTLTFRSRTEHATYAVAHISGVVAVRNNLGYDLDDLAISGF</sequence>
<evidence type="ECO:0000259" key="3">
    <source>
        <dbReference type="PROSITE" id="PS51371"/>
    </source>
</evidence>
<keyword evidence="1 2" id="KW-0129">CBS domain</keyword>
<dbReference type="Proteomes" id="UP000294508">
    <property type="component" value="Unassembled WGS sequence"/>
</dbReference>
<feature type="domain" description="CBS" evidence="3">
    <location>
        <begin position="1"/>
        <end position="59"/>
    </location>
</feature>
<dbReference type="Gene3D" id="3.30.1340.30">
    <property type="match status" value="1"/>
</dbReference>
<dbReference type="SUPFAM" id="SSF54631">
    <property type="entry name" value="CBS-domain pair"/>
    <property type="match status" value="1"/>
</dbReference>
<dbReference type="InterPro" id="IPR051257">
    <property type="entry name" value="Diverse_CBS-Domain"/>
</dbReference>
<dbReference type="PANTHER" id="PTHR43080">
    <property type="entry name" value="CBS DOMAIN-CONTAINING PROTEIN CBSX3, MITOCHONDRIAL"/>
    <property type="match status" value="1"/>
</dbReference>
<dbReference type="Gene3D" id="3.10.580.10">
    <property type="entry name" value="CBS-domain"/>
    <property type="match status" value="1"/>
</dbReference>
<dbReference type="PROSITE" id="PS51371">
    <property type="entry name" value="CBS"/>
    <property type="match status" value="2"/>
</dbReference>
<keyword evidence="5" id="KW-1185">Reference proteome</keyword>
<dbReference type="Pfam" id="PF00571">
    <property type="entry name" value="CBS"/>
    <property type="match status" value="2"/>
</dbReference>
<dbReference type="OrthoDB" id="3672399at2"/>
<feature type="domain" description="CBS" evidence="3">
    <location>
        <begin position="84"/>
        <end position="140"/>
    </location>
</feature>
<dbReference type="EMBL" id="SLWN01000007">
    <property type="protein sequence ID" value="TCO26463.1"/>
    <property type="molecule type" value="Genomic_DNA"/>
</dbReference>
<evidence type="ECO:0000313" key="4">
    <source>
        <dbReference type="EMBL" id="TCO26463.1"/>
    </source>
</evidence>
<organism evidence="4 5">
    <name type="scientific">Kribbella steppae</name>
    <dbReference type="NCBI Taxonomy" id="2512223"/>
    <lineage>
        <taxon>Bacteria</taxon>
        <taxon>Bacillati</taxon>
        <taxon>Actinomycetota</taxon>
        <taxon>Actinomycetes</taxon>
        <taxon>Propionibacteriales</taxon>
        <taxon>Kribbellaceae</taxon>
        <taxon>Kribbella</taxon>
    </lineage>
</organism>
<dbReference type="SMART" id="SM00116">
    <property type="entry name" value="CBS"/>
    <property type="match status" value="2"/>
</dbReference>
<dbReference type="InterPro" id="IPR007055">
    <property type="entry name" value="BON_dom"/>
</dbReference>
<dbReference type="AlphaFoldDB" id="A0A4R2HHM9"/>
<evidence type="ECO:0000313" key="5">
    <source>
        <dbReference type="Proteomes" id="UP000294508"/>
    </source>
</evidence>
<dbReference type="InterPro" id="IPR000644">
    <property type="entry name" value="CBS_dom"/>
</dbReference>
<protein>
    <submittedName>
        <fullName evidence="4">CBS domain protein</fullName>
    </submittedName>
</protein>
<gene>
    <name evidence="4" type="ORF">EV652_107355</name>
</gene>